<feature type="compositionally biased region" description="Acidic residues" evidence="1">
    <location>
        <begin position="165"/>
        <end position="178"/>
    </location>
</feature>
<evidence type="ECO:0000256" key="1">
    <source>
        <dbReference type="SAM" id="MobiDB-lite"/>
    </source>
</evidence>
<accession>A0A9D1NTV2</accession>
<evidence type="ECO:0008006" key="4">
    <source>
        <dbReference type="Google" id="ProtNLM"/>
    </source>
</evidence>
<proteinExistence type="predicted"/>
<comment type="caution">
    <text evidence="2">The sequence shown here is derived from an EMBL/GenBank/DDBJ whole genome shotgun (WGS) entry which is preliminary data.</text>
</comment>
<feature type="compositionally biased region" description="Low complexity" evidence="1">
    <location>
        <begin position="361"/>
        <end position="377"/>
    </location>
</feature>
<feature type="compositionally biased region" description="Basic and acidic residues" evidence="1">
    <location>
        <begin position="152"/>
        <end position="164"/>
    </location>
</feature>
<feature type="region of interest" description="Disordered" evidence="1">
    <location>
        <begin position="341"/>
        <end position="418"/>
    </location>
</feature>
<sequence length="418" mass="45369">MKKRRVKIVLTKDGKKVAACAAAVVVLLALLLFFALFKVDSVSVVGSTRYSDEEIRQMAMGSPLDSNTLLAVWLHRHQEAEDIPFVESFDLEMLDSHSIRIHVNEKEIVGYVARDGQKMYFDKDGNVVESEAQEESEILDPEAARQELETLRQEAEQQEALKEQQEEDGESQQDEENDGTGSTPVQQVQVLEPEVSTESEDGSGQSRVAVTDVPLILGVDMQNVQLGEKITVENDGIFNTILGITRMVEKYQILPESVLFDSDYNITLVYNEGKIHCQLGQDTLLEEKITRVAALLPELENLTGILHLEDYTEETVNIFFSEESLYTLKLALAEAEGILDDAESQEESADNQTGSEEDGQAADGSGSSEDSSGTQEGDSGDGSGQDGSEADSNSDTGTVSGSQSGTGSSPGVTDLVGG</sequence>
<dbReference type="AlphaFoldDB" id="A0A9D1NTV2"/>
<evidence type="ECO:0000313" key="3">
    <source>
        <dbReference type="Proteomes" id="UP000886723"/>
    </source>
</evidence>
<reference evidence="2" key="2">
    <citation type="journal article" date="2021" name="PeerJ">
        <title>Extensive microbial diversity within the chicken gut microbiome revealed by metagenomics and culture.</title>
        <authorList>
            <person name="Gilroy R."/>
            <person name="Ravi A."/>
            <person name="Getino M."/>
            <person name="Pursley I."/>
            <person name="Horton D.L."/>
            <person name="Alikhan N.F."/>
            <person name="Baker D."/>
            <person name="Gharbi K."/>
            <person name="Hall N."/>
            <person name="Watson M."/>
            <person name="Adriaenssens E.M."/>
            <person name="Foster-Nyarko E."/>
            <person name="Jarju S."/>
            <person name="Secka A."/>
            <person name="Antonio M."/>
            <person name="Oren A."/>
            <person name="Chaudhuri R.R."/>
            <person name="La Ragione R."/>
            <person name="Hildebrand F."/>
            <person name="Pallen M.J."/>
        </authorList>
    </citation>
    <scope>NUCLEOTIDE SEQUENCE</scope>
    <source>
        <strain evidence="2">ChiBcec2-4451</strain>
    </source>
</reference>
<gene>
    <name evidence="2" type="ORF">IAA63_03610</name>
</gene>
<feature type="region of interest" description="Disordered" evidence="1">
    <location>
        <begin position="152"/>
        <end position="187"/>
    </location>
</feature>
<name>A0A9D1NTV2_9FIRM</name>
<feature type="compositionally biased region" description="Low complexity" evidence="1">
    <location>
        <begin position="386"/>
        <end position="418"/>
    </location>
</feature>
<dbReference type="Proteomes" id="UP000886723">
    <property type="component" value="Unassembled WGS sequence"/>
</dbReference>
<evidence type="ECO:0000313" key="2">
    <source>
        <dbReference type="EMBL" id="HIV12213.1"/>
    </source>
</evidence>
<protein>
    <recommendedName>
        <fullName evidence="4">POTRA domain-containing protein</fullName>
    </recommendedName>
</protein>
<feature type="compositionally biased region" description="Acidic residues" evidence="1">
    <location>
        <begin position="341"/>
        <end position="360"/>
    </location>
</feature>
<organism evidence="2 3">
    <name type="scientific">Candidatus Pullilachnospira stercoravium</name>
    <dbReference type="NCBI Taxonomy" id="2840913"/>
    <lineage>
        <taxon>Bacteria</taxon>
        <taxon>Bacillati</taxon>
        <taxon>Bacillota</taxon>
        <taxon>Clostridia</taxon>
        <taxon>Lachnospirales</taxon>
        <taxon>Lachnospiraceae</taxon>
        <taxon>Lachnospiraceae incertae sedis</taxon>
        <taxon>Candidatus Pullilachnospira</taxon>
    </lineage>
</organism>
<dbReference type="EMBL" id="DVON01000077">
    <property type="protein sequence ID" value="HIV12213.1"/>
    <property type="molecule type" value="Genomic_DNA"/>
</dbReference>
<reference evidence="2" key="1">
    <citation type="submission" date="2020-10" db="EMBL/GenBank/DDBJ databases">
        <authorList>
            <person name="Gilroy R."/>
        </authorList>
    </citation>
    <scope>NUCLEOTIDE SEQUENCE</scope>
    <source>
        <strain evidence="2">ChiBcec2-4451</strain>
    </source>
</reference>